<evidence type="ECO:0000256" key="1">
    <source>
        <dbReference type="ARBA" id="ARBA00004123"/>
    </source>
</evidence>
<feature type="domain" description="Leucine zipper with capping helix" evidence="5">
    <location>
        <begin position="143"/>
        <end position="196"/>
    </location>
</feature>
<evidence type="ECO:0000256" key="3">
    <source>
        <dbReference type="ARBA" id="ARBA00023242"/>
    </source>
</evidence>
<keyword evidence="3" id="KW-0539">Nucleus</keyword>
<name>A0A4Y9Y7L7_9AGAM</name>
<evidence type="ECO:0000313" key="6">
    <source>
        <dbReference type="EMBL" id="TFY56819.1"/>
    </source>
</evidence>
<comment type="caution">
    <text evidence="6">The sequence shown here is derived from an EMBL/GenBank/DDBJ whole genome shotgun (WGS) entry which is preliminary data.</text>
</comment>
<organism evidence="6 7">
    <name type="scientific">Dentipellis fragilis</name>
    <dbReference type="NCBI Taxonomy" id="205917"/>
    <lineage>
        <taxon>Eukaryota</taxon>
        <taxon>Fungi</taxon>
        <taxon>Dikarya</taxon>
        <taxon>Basidiomycota</taxon>
        <taxon>Agaricomycotina</taxon>
        <taxon>Agaricomycetes</taxon>
        <taxon>Russulales</taxon>
        <taxon>Hericiaceae</taxon>
        <taxon>Dentipellis</taxon>
    </lineage>
</organism>
<evidence type="ECO:0000256" key="2">
    <source>
        <dbReference type="ARBA" id="ARBA00023054"/>
    </source>
</evidence>
<feature type="domain" description="Mnd1 HTH" evidence="4">
    <location>
        <begin position="8"/>
        <end position="35"/>
    </location>
</feature>
<dbReference type="GO" id="GO:0005634">
    <property type="term" value="C:nucleus"/>
    <property type="evidence" value="ECO:0007669"/>
    <property type="project" value="UniProtKB-SubCell"/>
</dbReference>
<dbReference type="InterPro" id="IPR040453">
    <property type="entry name" value="Mnd1_HTH"/>
</dbReference>
<dbReference type="STRING" id="205917.A0A4Y9Y7L7"/>
<evidence type="ECO:0000313" key="7">
    <source>
        <dbReference type="Proteomes" id="UP000298327"/>
    </source>
</evidence>
<keyword evidence="2" id="KW-0175">Coiled coil</keyword>
<dbReference type="InterPro" id="IPR040661">
    <property type="entry name" value="LZ3wCH"/>
</dbReference>
<dbReference type="Pfam" id="PF03962">
    <property type="entry name" value="Mnd1"/>
    <property type="match status" value="1"/>
</dbReference>
<keyword evidence="7" id="KW-1185">Reference proteome</keyword>
<evidence type="ECO:0008006" key="8">
    <source>
        <dbReference type="Google" id="ProtNLM"/>
    </source>
</evidence>
<dbReference type="EMBL" id="SEOQ01000796">
    <property type="protein sequence ID" value="TFY56819.1"/>
    <property type="molecule type" value="Genomic_DNA"/>
</dbReference>
<dbReference type="OrthoDB" id="273345at2759"/>
<proteinExistence type="predicted"/>
<dbReference type="Proteomes" id="UP000298327">
    <property type="component" value="Unassembled WGS sequence"/>
</dbReference>
<accession>A0A4Y9Y7L7</accession>
<evidence type="ECO:0000259" key="4">
    <source>
        <dbReference type="Pfam" id="PF03962"/>
    </source>
</evidence>
<evidence type="ECO:0000259" key="5">
    <source>
        <dbReference type="Pfam" id="PF18517"/>
    </source>
</evidence>
<sequence length="198" mass="22079">MVPFRSTVSQSVKEVLQSLVDDGLVQTDKVGSSNCMLLFLCLVTANADAYMHPNSLLELPVAARGDCMRVSMRGELNRVDAAREAQKVNQQQLAELRASIEAERASRPESEERTASLAKLVQHKKELQALEIELQAYGACDPVKVEEKKRAVILAKEAAVRWTDNYLILLSHFTRQNGVEADDVRKYLGVGEDYEDIC</sequence>
<dbReference type="AlphaFoldDB" id="A0A4Y9Y7L7"/>
<gene>
    <name evidence="6" type="ORF">EVG20_g8781</name>
</gene>
<reference evidence="6 7" key="1">
    <citation type="submission" date="2019-02" db="EMBL/GenBank/DDBJ databases">
        <title>Genome sequencing of the rare red list fungi Dentipellis fragilis.</title>
        <authorList>
            <person name="Buettner E."/>
            <person name="Kellner H."/>
        </authorList>
    </citation>
    <scope>NUCLEOTIDE SEQUENCE [LARGE SCALE GENOMIC DNA]</scope>
    <source>
        <strain evidence="6 7">DSM 105465</strain>
    </source>
</reference>
<dbReference type="Pfam" id="PF18517">
    <property type="entry name" value="LZ3wCH"/>
    <property type="match status" value="1"/>
</dbReference>
<protein>
    <recommendedName>
        <fullName evidence="8">Meiotic nuclear division protein 1</fullName>
    </recommendedName>
</protein>
<comment type="subcellular location">
    <subcellularLocation>
        <location evidence="1">Nucleus</location>
    </subcellularLocation>
</comment>